<dbReference type="AlphaFoldDB" id="A0A084W4L5"/>
<organism evidence="1">
    <name type="scientific">Anopheles sinensis</name>
    <name type="common">Mosquito</name>
    <dbReference type="NCBI Taxonomy" id="74873"/>
    <lineage>
        <taxon>Eukaryota</taxon>
        <taxon>Metazoa</taxon>
        <taxon>Ecdysozoa</taxon>
        <taxon>Arthropoda</taxon>
        <taxon>Hexapoda</taxon>
        <taxon>Insecta</taxon>
        <taxon>Pterygota</taxon>
        <taxon>Neoptera</taxon>
        <taxon>Endopterygota</taxon>
        <taxon>Diptera</taxon>
        <taxon>Nematocera</taxon>
        <taxon>Culicoidea</taxon>
        <taxon>Culicidae</taxon>
        <taxon>Anophelinae</taxon>
        <taxon>Anopheles</taxon>
    </lineage>
</organism>
<gene>
    <name evidence="1" type="ORF">ZHAS_00013115</name>
</gene>
<protein>
    <submittedName>
        <fullName evidence="1 2">Uncharacterized protein</fullName>
    </submittedName>
</protein>
<proteinExistence type="predicted"/>
<reference evidence="1 3" key="1">
    <citation type="journal article" date="2014" name="BMC Genomics">
        <title>Genome sequence of Anopheles sinensis provides insight into genetics basis of mosquito competence for malaria parasites.</title>
        <authorList>
            <person name="Zhou D."/>
            <person name="Zhang D."/>
            <person name="Ding G."/>
            <person name="Shi L."/>
            <person name="Hou Q."/>
            <person name="Ye Y."/>
            <person name="Xu Y."/>
            <person name="Zhou H."/>
            <person name="Xiong C."/>
            <person name="Li S."/>
            <person name="Yu J."/>
            <person name="Hong S."/>
            <person name="Yu X."/>
            <person name="Zou P."/>
            <person name="Chen C."/>
            <person name="Chang X."/>
            <person name="Wang W."/>
            <person name="Lv Y."/>
            <person name="Sun Y."/>
            <person name="Ma L."/>
            <person name="Shen B."/>
            <person name="Zhu C."/>
        </authorList>
    </citation>
    <scope>NUCLEOTIDE SEQUENCE [LARGE SCALE GENOMIC DNA]</scope>
</reference>
<dbReference type="EMBL" id="ATLV01020346">
    <property type="status" value="NOT_ANNOTATED_CDS"/>
    <property type="molecule type" value="Genomic_DNA"/>
</dbReference>
<evidence type="ECO:0000313" key="3">
    <source>
        <dbReference type="Proteomes" id="UP000030765"/>
    </source>
</evidence>
<dbReference type="VEuPathDB" id="VectorBase:ASIC013115"/>
<sequence>MPNSVEASFVDGEKVSKRTLACGPERSCLGSSNPRLAGDNQNSVREKCPKPEVVNSRCEAFRCGMSRVSSNG</sequence>
<accession>A0A084W4L5</accession>
<keyword evidence="3" id="KW-1185">Reference proteome</keyword>
<reference evidence="2" key="2">
    <citation type="submission" date="2020-05" db="UniProtKB">
        <authorList>
            <consortium name="EnsemblMetazoa"/>
        </authorList>
    </citation>
    <scope>IDENTIFICATION</scope>
</reference>
<dbReference type="Proteomes" id="UP000030765">
    <property type="component" value="Unassembled WGS sequence"/>
</dbReference>
<dbReference type="EnsemblMetazoa" id="ASIC013115-RA">
    <property type="protein sequence ID" value="ASIC013115-PA"/>
    <property type="gene ID" value="ASIC013115"/>
</dbReference>
<name>A0A084W4L5_ANOSI</name>
<evidence type="ECO:0000313" key="1">
    <source>
        <dbReference type="EMBL" id="KFB45159.1"/>
    </source>
</evidence>
<dbReference type="EMBL" id="KE525299">
    <property type="protein sequence ID" value="KFB45159.1"/>
    <property type="molecule type" value="Genomic_DNA"/>
</dbReference>
<evidence type="ECO:0000313" key="2">
    <source>
        <dbReference type="EnsemblMetazoa" id="ASIC013115-PA"/>
    </source>
</evidence>